<evidence type="ECO:0008006" key="7">
    <source>
        <dbReference type="Google" id="ProtNLM"/>
    </source>
</evidence>
<name>A0A518D4Z3_9BACT</name>
<dbReference type="PROSITE" id="PS51470">
    <property type="entry name" value="FG_GAP"/>
    <property type="match status" value="1"/>
</dbReference>
<evidence type="ECO:0000256" key="3">
    <source>
        <dbReference type="ARBA" id="ARBA00023180"/>
    </source>
</evidence>
<dbReference type="InterPro" id="IPR028994">
    <property type="entry name" value="Integrin_alpha_N"/>
</dbReference>
<accession>A0A518D4Z3</accession>
<evidence type="ECO:0000313" key="5">
    <source>
        <dbReference type="EMBL" id="QDU86538.1"/>
    </source>
</evidence>
<dbReference type="Proteomes" id="UP000319342">
    <property type="component" value="Chromosome"/>
</dbReference>
<evidence type="ECO:0000256" key="2">
    <source>
        <dbReference type="ARBA" id="ARBA00022737"/>
    </source>
</evidence>
<dbReference type="SMART" id="SM00191">
    <property type="entry name" value="Int_alpha"/>
    <property type="match status" value="4"/>
</dbReference>
<keyword evidence="3" id="KW-0325">Glycoprotein</keyword>
<dbReference type="EMBL" id="CP036290">
    <property type="protein sequence ID" value="QDU86538.1"/>
    <property type="molecule type" value="Genomic_DNA"/>
</dbReference>
<dbReference type="Pfam" id="PF14312">
    <property type="entry name" value="FG-GAP_2"/>
    <property type="match status" value="7"/>
</dbReference>
<dbReference type="InterPro" id="IPR013517">
    <property type="entry name" value="FG-GAP"/>
</dbReference>
<dbReference type="AlphaFoldDB" id="A0A518D4Z3"/>
<gene>
    <name evidence="5" type="ORF">Pla163_36890</name>
</gene>
<evidence type="ECO:0000256" key="1">
    <source>
        <dbReference type="ARBA" id="ARBA00022729"/>
    </source>
</evidence>
<dbReference type="Gene3D" id="2.130.10.130">
    <property type="entry name" value="Integrin alpha, N-terminal"/>
    <property type="match status" value="2"/>
</dbReference>
<proteinExistence type="predicted"/>
<dbReference type="OrthoDB" id="290001at2"/>
<evidence type="ECO:0000313" key="6">
    <source>
        <dbReference type="Proteomes" id="UP000319342"/>
    </source>
</evidence>
<keyword evidence="1 4" id="KW-0732">Signal</keyword>
<dbReference type="PANTHER" id="PTHR36220">
    <property type="entry name" value="UNNAMED PRODUCT"/>
    <property type="match status" value="1"/>
</dbReference>
<dbReference type="InterPro" id="IPR013519">
    <property type="entry name" value="Int_alpha_beta-p"/>
</dbReference>
<organism evidence="5 6">
    <name type="scientific">Rohdeia mirabilis</name>
    <dbReference type="NCBI Taxonomy" id="2528008"/>
    <lineage>
        <taxon>Bacteria</taxon>
        <taxon>Pseudomonadati</taxon>
        <taxon>Planctomycetota</taxon>
        <taxon>Planctomycetia</taxon>
        <taxon>Planctomycetia incertae sedis</taxon>
        <taxon>Rohdeia</taxon>
    </lineage>
</organism>
<evidence type="ECO:0000256" key="4">
    <source>
        <dbReference type="SAM" id="SignalP"/>
    </source>
</evidence>
<sequence length="542" mass="56572" precursor="true">MSSFSFARTACALVAITGTAFAQNGAEDQRLVPNIIAADDLFGFEVDVSGDRMIVGAPLTDRVSLNDGAAYIYDRQPNGDWTFTAELLFTTPDQDDFFGYDVAIDGDRAAVSALLDDDINIDSGAVYIYENQGGGVWNEVAKITAADGMGNDQFGRSVALDGDRIAIGAWGVNNARGAVYVYDLMAGTWTLNRKLEATGAGPGDQVGIAVDLDGNYVIGGSNLDDHTATADAGSAYIWEFIPAQNNWRERAKLVANPPGQNDNFGIAVAIDGTRAAVGNPGQDSGGFVQNGSVHVFELSGVAWPQVDEFSAANDATSNQFGYGVALDGDRMLVGGNAANNQRGAAYYLERQSGGTWLEIIELEASDAIDGDFLGETVAMSGDNLVATAYGKDFGGTPAVGQVYTYTVGTMFHGPSEISLAPGGGHDLLMRAGPAFGGQLFLILGSASGTSPGLPDPQTGIIVPLNFDSYFQSVATAGATYLFFPWFGFLDGNGSANSVFGLPPGSNPSFAGIELDHCAIMIDLFGTGVLSLATNPVHVTLVP</sequence>
<keyword evidence="2" id="KW-0677">Repeat</keyword>
<dbReference type="SUPFAM" id="SSF50965">
    <property type="entry name" value="Galactose oxidase, central domain"/>
    <property type="match status" value="1"/>
</dbReference>
<reference evidence="5 6" key="1">
    <citation type="submission" date="2019-02" db="EMBL/GenBank/DDBJ databases">
        <title>Deep-cultivation of Planctomycetes and their phenomic and genomic characterization uncovers novel biology.</title>
        <authorList>
            <person name="Wiegand S."/>
            <person name="Jogler M."/>
            <person name="Boedeker C."/>
            <person name="Pinto D."/>
            <person name="Vollmers J."/>
            <person name="Rivas-Marin E."/>
            <person name="Kohn T."/>
            <person name="Peeters S.H."/>
            <person name="Heuer A."/>
            <person name="Rast P."/>
            <person name="Oberbeckmann S."/>
            <person name="Bunk B."/>
            <person name="Jeske O."/>
            <person name="Meyerdierks A."/>
            <person name="Storesund J.E."/>
            <person name="Kallscheuer N."/>
            <person name="Luecker S."/>
            <person name="Lage O.M."/>
            <person name="Pohl T."/>
            <person name="Merkel B.J."/>
            <person name="Hornburger P."/>
            <person name="Mueller R.-W."/>
            <person name="Bruemmer F."/>
            <person name="Labrenz M."/>
            <person name="Spormann A.M."/>
            <person name="Op den Camp H."/>
            <person name="Overmann J."/>
            <person name="Amann R."/>
            <person name="Jetten M.S.M."/>
            <person name="Mascher T."/>
            <person name="Medema M.H."/>
            <person name="Devos D.P."/>
            <person name="Kaster A.-K."/>
            <person name="Ovreas L."/>
            <person name="Rohde M."/>
            <person name="Galperin M.Y."/>
            <person name="Jogler C."/>
        </authorList>
    </citation>
    <scope>NUCLEOTIDE SEQUENCE [LARGE SCALE GENOMIC DNA]</scope>
    <source>
        <strain evidence="5 6">Pla163</strain>
    </source>
</reference>
<dbReference type="PANTHER" id="PTHR36220:SF1">
    <property type="entry name" value="GAMMA TUBULIN COMPLEX COMPONENT C-TERMINAL DOMAIN-CONTAINING PROTEIN"/>
    <property type="match status" value="1"/>
</dbReference>
<dbReference type="RefSeq" id="WP_145191965.1">
    <property type="nucleotide sequence ID" value="NZ_CP036290.1"/>
</dbReference>
<feature type="signal peptide" evidence="4">
    <location>
        <begin position="1"/>
        <end position="22"/>
    </location>
</feature>
<protein>
    <recommendedName>
        <fullName evidence="7">FG-GAP repeat protein</fullName>
    </recommendedName>
</protein>
<feature type="chain" id="PRO_5022190245" description="FG-GAP repeat protein" evidence="4">
    <location>
        <begin position="23"/>
        <end position="542"/>
    </location>
</feature>
<dbReference type="InterPro" id="IPR011043">
    <property type="entry name" value="Gal_Oxase/kelch_b-propeller"/>
</dbReference>
<keyword evidence="6" id="KW-1185">Reference proteome</keyword>